<evidence type="ECO:0000256" key="1">
    <source>
        <dbReference type="SAM" id="MobiDB-lite"/>
    </source>
</evidence>
<dbReference type="EMBL" id="JABWDY010034768">
    <property type="protein sequence ID" value="KAF5182413.1"/>
    <property type="molecule type" value="Genomic_DNA"/>
</dbReference>
<evidence type="ECO:0000313" key="2">
    <source>
        <dbReference type="EMBL" id="KAF5182413.1"/>
    </source>
</evidence>
<feature type="compositionally biased region" description="Basic and acidic residues" evidence="1">
    <location>
        <begin position="113"/>
        <end position="124"/>
    </location>
</feature>
<reference evidence="2 3" key="1">
    <citation type="submission" date="2020-06" db="EMBL/GenBank/DDBJ databases">
        <title>Transcriptomic and genomic resources for Thalictrum thalictroides and T. hernandezii: Facilitating candidate gene discovery in an emerging model plant lineage.</title>
        <authorList>
            <person name="Arias T."/>
            <person name="Riano-Pachon D.M."/>
            <person name="Di Stilio V.S."/>
        </authorList>
    </citation>
    <scope>NUCLEOTIDE SEQUENCE [LARGE SCALE GENOMIC DNA]</scope>
    <source>
        <strain evidence="3">cv. WT478/WT964</strain>
        <tissue evidence="2">Leaves</tissue>
    </source>
</reference>
<organism evidence="2 3">
    <name type="scientific">Thalictrum thalictroides</name>
    <name type="common">Rue-anemone</name>
    <name type="synonym">Anemone thalictroides</name>
    <dbReference type="NCBI Taxonomy" id="46969"/>
    <lineage>
        <taxon>Eukaryota</taxon>
        <taxon>Viridiplantae</taxon>
        <taxon>Streptophyta</taxon>
        <taxon>Embryophyta</taxon>
        <taxon>Tracheophyta</taxon>
        <taxon>Spermatophyta</taxon>
        <taxon>Magnoliopsida</taxon>
        <taxon>Ranunculales</taxon>
        <taxon>Ranunculaceae</taxon>
        <taxon>Thalictroideae</taxon>
        <taxon>Thalictrum</taxon>
    </lineage>
</organism>
<feature type="compositionally biased region" description="Polar residues" evidence="1">
    <location>
        <begin position="61"/>
        <end position="81"/>
    </location>
</feature>
<protein>
    <submittedName>
        <fullName evidence="2">Uncharacterized protein</fullName>
    </submittedName>
</protein>
<gene>
    <name evidence="2" type="ORF">FRX31_027999</name>
</gene>
<feature type="compositionally biased region" description="Polar residues" evidence="1">
    <location>
        <begin position="102"/>
        <end position="112"/>
    </location>
</feature>
<keyword evidence="3" id="KW-1185">Reference proteome</keyword>
<evidence type="ECO:0000313" key="3">
    <source>
        <dbReference type="Proteomes" id="UP000554482"/>
    </source>
</evidence>
<comment type="caution">
    <text evidence="2">The sequence shown here is derived from an EMBL/GenBank/DDBJ whole genome shotgun (WGS) entry which is preliminary data.</text>
</comment>
<proteinExistence type="predicted"/>
<dbReference type="AlphaFoldDB" id="A0A7J6VBZ9"/>
<dbReference type="Proteomes" id="UP000554482">
    <property type="component" value="Unassembled WGS sequence"/>
</dbReference>
<feature type="region of interest" description="Disordered" evidence="1">
    <location>
        <begin position="22"/>
        <end position="124"/>
    </location>
</feature>
<accession>A0A7J6VBZ9</accession>
<sequence length="316" mass="33970">MEGYYQQPNSIDPSMVETLNRKAKMSEKGGHVIAKRCPTTAEYGSPRSNLGLNGEKKENGHTNSNANRNPSSAEHGSSCSSLGLKRGFPSPVWSVQQEDESGNPSTKFSNQSTREKAETVIKEPSVRDGTLIHVGLEDHLAAEYKENNDQDRLASNPITGLAASKGKGIAKGTTTGLWAEIAGAEFNGCVARKKPICVAEENANKGVAFGSFGASHSDEFSAQMEQFRINSELGSYGLHSPTKKAANNESLATLLQSSLHHSGQEDIQANNVQQEKTPIQFGSFKGASNQKSWDGMMGRNPDGKKLSYIPPMLVNG</sequence>
<name>A0A7J6VBZ9_THATH</name>